<evidence type="ECO:0008006" key="2">
    <source>
        <dbReference type="Google" id="ProtNLM"/>
    </source>
</evidence>
<reference evidence="1" key="1">
    <citation type="submission" date="2024-07" db="EMBL/GenBank/DDBJ databases">
        <title>Complete genome sequences of cellulolytic bacteria, Kitasatospora sp. CMC57 and Streptomyces sp. CMC78, isolated from Japanese agricultural soil.</title>
        <authorList>
            <person name="Hashimoto T."/>
            <person name="Ito M."/>
            <person name="Iwamoto M."/>
            <person name="Fukahori D."/>
            <person name="Shoda T."/>
            <person name="Sakoda M."/>
            <person name="Morohoshi T."/>
            <person name="Mitsuboshi M."/>
            <person name="Nishizawa T."/>
        </authorList>
    </citation>
    <scope>NUCLEOTIDE SEQUENCE</scope>
    <source>
        <strain evidence="1">CMC57</strain>
    </source>
</reference>
<gene>
    <name evidence="1" type="ORF">KCMC57_14090</name>
</gene>
<evidence type="ECO:0000313" key="1">
    <source>
        <dbReference type="EMBL" id="BFP45041.1"/>
    </source>
</evidence>
<name>A0AB33JUB3_9ACTN</name>
<proteinExistence type="predicted"/>
<accession>A0AB33JUB3</accession>
<organism evidence="1">
    <name type="scientific">Kitasatospora sp. CMC57</name>
    <dbReference type="NCBI Taxonomy" id="3231513"/>
    <lineage>
        <taxon>Bacteria</taxon>
        <taxon>Bacillati</taxon>
        <taxon>Actinomycetota</taxon>
        <taxon>Actinomycetes</taxon>
        <taxon>Kitasatosporales</taxon>
        <taxon>Streptomycetaceae</taxon>
        <taxon>Kitasatospora</taxon>
    </lineage>
</organism>
<dbReference type="EMBL" id="AP035881">
    <property type="protein sequence ID" value="BFP45041.1"/>
    <property type="molecule type" value="Genomic_DNA"/>
</dbReference>
<dbReference type="AlphaFoldDB" id="A0AB33JUB3"/>
<sequence>MRVRRPADSSGLRAYVITRSLLRKCRGSRRPDTMGDGFVIPGHYQLYTWKDQREYP</sequence>
<protein>
    <recommendedName>
        <fullName evidence="2">Transposase</fullName>
    </recommendedName>
</protein>